<proteinExistence type="inferred from homology"/>
<evidence type="ECO:0000256" key="3">
    <source>
        <dbReference type="ARBA" id="ARBA00022645"/>
    </source>
</evidence>
<evidence type="ECO:0000256" key="2">
    <source>
        <dbReference type="ARBA" id="ARBA00005988"/>
    </source>
</evidence>
<evidence type="ECO:0000256" key="1">
    <source>
        <dbReference type="ARBA" id="ARBA00001947"/>
    </source>
</evidence>
<dbReference type="RefSeq" id="XP_062783192.1">
    <property type="nucleotide sequence ID" value="XM_062927141.1"/>
</dbReference>
<evidence type="ECO:0000259" key="11">
    <source>
        <dbReference type="PROSITE" id="PS52035"/>
    </source>
</evidence>
<keyword evidence="8" id="KW-0862">Zinc</keyword>
<evidence type="ECO:0000256" key="5">
    <source>
        <dbReference type="ARBA" id="ARBA00022723"/>
    </source>
</evidence>
<dbReference type="PRINTS" id="PR00765">
    <property type="entry name" value="CRBOXYPTASEA"/>
</dbReference>
<dbReference type="CDD" id="cd03860">
    <property type="entry name" value="M14_CP_A-B_like"/>
    <property type="match status" value="1"/>
</dbReference>
<dbReference type="FunFam" id="3.40.630.10:FF:000084">
    <property type="entry name" value="Carboxypeptidase B2"/>
    <property type="match status" value="1"/>
</dbReference>
<dbReference type="PANTHER" id="PTHR11705:SF143">
    <property type="entry name" value="SLL0236 PROTEIN"/>
    <property type="match status" value="1"/>
</dbReference>
<feature type="domain" description="Peptidase M14" evidence="11">
    <location>
        <begin position="166"/>
        <end position="467"/>
    </location>
</feature>
<keyword evidence="3 12" id="KW-0121">Carboxypeptidase</keyword>
<dbReference type="GO" id="GO:0008270">
    <property type="term" value="F:zinc ion binding"/>
    <property type="evidence" value="ECO:0007669"/>
    <property type="project" value="InterPro"/>
</dbReference>
<comment type="similarity">
    <text evidence="2 10">Belongs to the peptidase M14 family.</text>
</comment>
<dbReference type="SUPFAM" id="SSF53187">
    <property type="entry name" value="Zn-dependent exopeptidases"/>
    <property type="match status" value="1"/>
</dbReference>
<dbReference type="Gene3D" id="3.40.630.10">
    <property type="entry name" value="Zn peptidases"/>
    <property type="match status" value="1"/>
</dbReference>
<accession>A0AAX4IRU3</accession>
<dbReference type="GO" id="GO:0004181">
    <property type="term" value="F:metallocarboxypeptidase activity"/>
    <property type="evidence" value="ECO:0007669"/>
    <property type="project" value="InterPro"/>
</dbReference>
<evidence type="ECO:0000256" key="7">
    <source>
        <dbReference type="ARBA" id="ARBA00022801"/>
    </source>
</evidence>
<keyword evidence="4" id="KW-0645">Protease</keyword>
<dbReference type="GO" id="GO:0006508">
    <property type="term" value="P:proteolysis"/>
    <property type="evidence" value="ECO:0007669"/>
    <property type="project" value="UniProtKB-KW"/>
</dbReference>
<keyword evidence="13" id="KW-1185">Reference proteome</keyword>
<keyword evidence="6" id="KW-0732">Signal</keyword>
<keyword evidence="9" id="KW-0482">Metalloprotease</keyword>
<keyword evidence="7" id="KW-0378">Hydrolase</keyword>
<dbReference type="KEGG" id="cdet:87947485"/>
<evidence type="ECO:0000313" key="12">
    <source>
        <dbReference type="EMBL" id="WQF85971.1"/>
    </source>
</evidence>
<keyword evidence="5" id="KW-0479">Metal-binding</keyword>
<dbReference type="PROSITE" id="PS00132">
    <property type="entry name" value="CARBOXYPEPT_ZN_1"/>
    <property type="match status" value="1"/>
</dbReference>
<evidence type="ECO:0000256" key="6">
    <source>
        <dbReference type="ARBA" id="ARBA00022729"/>
    </source>
</evidence>
<name>A0AAX4IRU3_9PEZI</name>
<dbReference type="PANTHER" id="PTHR11705">
    <property type="entry name" value="PROTEASE FAMILY M14 CARBOXYPEPTIDASE A,B"/>
    <property type="match status" value="1"/>
</dbReference>
<dbReference type="SMART" id="SM00631">
    <property type="entry name" value="Zn_pept"/>
    <property type="match status" value="1"/>
</dbReference>
<evidence type="ECO:0000313" key="13">
    <source>
        <dbReference type="Proteomes" id="UP001322277"/>
    </source>
</evidence>
<evidence type="ECO:0000256" key="9">
    <source>
        <dbReference type="ARBA" id="ARBA00023049"/>
    </source>
</evidence>
<comment type="caution">
    <text evidence="10">Lacks conserved residue(s) required for the propagation of feature annotation.</text>
</comment>
<dbReference type="InterPro" id="IPR057246">
    <property type="entry name" value="CARBOXYPEPT_ZN_1"/>
</dbReference>
<comment type="cofactor">
    <cofactor evidence="1">
        <name>Zn(2+)</name>
        <dbReference type="ChEBI" id="CHEBI:29105"/>
    </cofactor>
</comment>
<dbReference type="InterPro" id="IPR000834">
    <property type="entry name" value="Peptidase_M14"/>
</dbReference>
<sequence length="467" mass="51630">MVCSCEALFNPVPRPRVFVFRIFHRVLIKQRFPFCLTVPELSSTTSFTSQFIMKASLLLGAALISLALGGALPNLTKVDYSGFKALRLTLPEGAANLTDQINELAAAILNSDSGDTLDIVSSPENVDAISQLAANTTILMEDMGASFAEEYFSTDYTAPDDNWFTAYHSYADHLTFLNDLQSSFPSHSEVFTLGKTFNGRALTGIHIWGSGVKGSKPAVVLHGTVHAREWITTLTTEYMAYQLLSKYATDPVVRAVVDKFDFYITPIANPDGFVYTQTEDRLWRKNRENVFGHYCVGRDPSRNWPFKWEFGGSDTTNPCLETFKGLAPGDSLEVKALKAQIDSLSASKGISLFLDFHSFGQYILWPFGYDCTLVGTDETSLRSLAERAAADIMAVYVTMYQVGNSCRLLKQTTGSSADYVHGVAGSKYTYTFKLRDLLTYGYSLPANQIQPTVNETWAAVLPMLQAV</sequence>
<protein>
    <submittedName>
        <fullName evidence="12">Peptidase M14, carboxypeptidase A</fullName>
    </submittedName>
</protein>
<reference evidence="13" key="1">
    <citation type="journal article" date="2023" name="bioRxiv">
        <title>Complete genome of the Medicago anthracnose fungus, Colletotrichum destructivum, reveals a mini-chromosome-like region within a core chromosome.</title>
        <authorList>
            <person name="Lapalu N."/>
            <person name="Simon A."/>
            <person name="Lu A."/>
            <person name="Plaumann P.-L."/>
            <person name="Amselem J."/>
            <person name="Pigne S."/>
            <person name="Auger A."/>
            <person name="Koch C."/>
            <person name="Dallery J.-F."/>
            <person name="O'Connell R.J."/>
        </authorList>
    </citation>
    <scope>NUCLEOTIDE SEQUENCE [LARGE SCALE GENOMIC DNA]</scope>
    <source>
        <strain evidence="13">CBS 520.97</strain>
    </source>
</reference>
<dbReference type="GeneID" id="87947485"/>
<dbReference type="EMBL" id="CP137311">
    <property type="protein sequence ID" value="WQF85971.1"/>
    <property type="molecule type" value="Genomic_DNA"/>
</dbReference>
<organism evidence="12 13">
    <name type="scientific">Colletotrichum destructivum</name>
    <dbReference type="NCBI Taxonomy" id="34406"/>
    <lineage>
        <taxon>Eukaryota</taxon>
        <taxon>Fungi</taxon>
        <taxon>Dikarya</taxon>
        <taxon>Ascomycota</taxon>
        <taxon>Pezizomycotina</taxon>
        <taxon>Sordariomycetes</taxon>
        <taxon>Hypocreomycetidae</taxon>
        <taxon>Glomerellales</taxon>
        <taxon>Glomerellaceae</taxon>
        <taxon>Colletotrichum</taxon>
        <taxon>Colletotrichum destructivum species complex</taxon>
    </lineage>
</organism>
<gene>
    <name evidence="12" type="ORF">CDEST_10985</name>
</gene>
<dbReference type="Pfam" id="PF00246">
    <property type="entry name" value="Peptidase_M14"/>
    <property type="match status" value="1"/>
</dbReference>
<dbReference type="Proteomes" id="UP001322277">
    <property type="component" value="Chromosome 7"/>
</dbReference>
<dbReference type="AlphaFoldDB" id="A0AAX4IRU3"/>
<evidence type="ECO:0000256" key="4">
    <source>
        <dbReference type="ARBA" id="ARBA00022670"/>
    </source>
</evidence>
<evidence type="ECO:0000256" key="8">
    <source>
        <dbReference type="ARBA" id="ARBA00022833"/>
    </source>
</evidence>
<dbReference type="PROSITE" id="PS52035">
    <property type="entry name" value="PEPTIDASE_M14"/>
    <property type="match status" value="1"/>
</dbReference>
<evidence type="ECO:0000256" key="10">
    <source>
        <dbReference type="PROSITE-ProRule" id="PRU01379"/>
    </source>
</evidence>